<feature type="transmembrane region" description="Helical" evidence="2">
    <location>
        <begin position="250"/>
        <end position="267"/>
    </location>
</feature>
<gene>
    <name evidence="3" type="ORF">GSMUA_345060.1</name>
</gene>
<dbReference type="OrthoDB" id="1915921at2759"/>
<reference evidence="4" key="2">
    <citation type="submission" date="2021-05" db="UniProtKB">
        <authorList>
            <consortium name="EnsemblPlants"/>
        </authorList>
    </citation>
    <scope>IDENTIFICATION</scope>
    <source>
        <strain evidence="4">subsp. malaccensis</strain>
    </source>
</reference>
<evidence type="ECO:0000256" key="1">
    <source>
        <dbReference type="SAM" id="MobiDB-lite"/>
    </source>
</evidence>
<organism evidence="4 5">
    <name type="scientific">Musa acuminata subsp. malaccensis</name>
    <name type="common">Wild banana</name>
    <name type="synonym">Musa malaccensis</name>
    <dbReference type="NCBI Taxonomy" id="214687"/>
    <lineage>
        <taxon>Eukaryota</taxon>
        <taxon>Viridiplantae</taxon>
        <taxon>Streptophyta</taxon>
        <taxon>Embryophyta</taxon>
        <taxon>Tracheophyta</taxon>
        <taxon>Spermatophyta</taxon>
        <taxon>Magnoliopsida</taxon>
        <taxon>Liliopsida</taxon>
        <taxon>Zingiberales</taxon>
        <taxon>Musaceae</taxon>
        <taxon>Musa</taxon>
    </lineage>
</organism>
<dbReference type="Gramene" id="Ma08_t11550.1">
    <property type="protein sequence ID" value="Ma08_p11550.1"/>
    <property type="gene ID" value="Ma08_g11550"/>
</dbReference>
<dbReference type="PANTHER" id="PTHR37244">
    <property type="entry name" value="NADP-SPECIFIC GLUTAMATE DEHYDROGENASE"/>
    <property type="match status" value="1"/>
</dbReference>
<dbReference type="AlphaFoldDB" id="A0A804K5I3"/>
<dbReference type="EMBL" id="HG996472">
    <property type="protein sequence ID" value="CAG1831252.1"/>
    <property type="molecule type" value="Genomic_DNA"/>
</dbReference>
<dbReference type="InParanoid" id="A0A804K5I3"/>
<dbReference type="OMA" id="RWAMEMG"/>
<proteinExistence type="predicted"/>
<name>A0A804K5I3_MUSAM</name>
<dbReference type="EnsemblPlants" id="Ma08_t11550.1">
    <property type="protein sequence ID" value="Ma08_p11550.1"/>
    <property type="gene ID" value="Ma08_g11550"/>
</dbReference>
<dbReference type="PANTHER" id="PTHR37244:SF1">
    <property type="entry name" value="NADP-SPECIFIC GLUTAMATE DEHYDROGENASE"/>
    <property type="match status" value="1"/>
</dbReference>
<keyword evidence="2" id="KW-1133">Transmembrane helix</keyword>
<feature type="compositionally biased region" description="Acidic residues" evidence="1">
    <location>
        <begin position="208"/>
        <end position="220"/>
    </location>
</feature>
<evidence type="ECO:0000313" key="3">
    <source>
        <dbReference type="EMBL" id="CAG1831252.1"/>
    </source>
</evidence>
<evidence type="ECO:0000313" key="4">
    <source>
        <dbReference type="EnsemblPlants" id="Ma08_p11550.1"/>
    </source>
</evidence>
<dbReference type="Proteomes" id="UP000012960">
    <property type="component" value="Unplaced"/>
</dbReference>
<keyword evidence="5" id="KW-1185">Reference proteome</keyword>
<keyword evidence="2" id="KW-0472">Membrane</keyword>
<sequence>MCRSAMESNSGLAGYPRDRDRLQIRGFYLRVSLAGGRRLFPGAITLVYLPRIDGSLLEVNGSRIRAAARAIVPLHRICSPELFRSGDTEAAVFASTDRVRAGEGVRFEAYVGEEKVVRGVFRRRGGVWGMECRCAAEGDAAAVAVAAAEVWVVGEKGVSMGQRVEVAAALEEERRKRRWRRGFCSRLEEIPEESDGCDGLCCEGGEEEEEEEGWELEGSDDDVRKQAGGKSMEGEDAALEMEGVRWGVDLGIWVMCLGVGMLVSAASNRKLRKNLL</sequence>
<feature type="region of interest" description="Disordered" evidence="1">
    <location>
        <begin position="208"/>
        <end position="234"/>
    </location>
</feature>
<evidence type="ECO:0000256" key="2">
    <source>
        <dbReference type="SAM" id="Phobius"/>
    </source>
</evidence>
<keyword evidence="2" id="KW-0812">Transmembrane</keyword>
<evidence type="ECO:0000313" key="5">
    <source>
        <dbReference type="Proteomes" id="UP000012960"/>
    </source>
</evidence>
<reference evidence="3" key="1">
    <citation type="submission" date="2021-03" db="EMBL/GenBank/DDBJ databases">
        <authorList>
            <consortium name="Genoscope - CEA"/>
            <person name="William W."/>
        </authorList>
    </citation>
    <scope>NUCLEOTIDE SEQUENCE</scope>
    <source>
        <strain evidence="3">Doubled-haploid Pahang</strain>
    </source>
</reference>
<accession>A0A804K5I3</accession>
<protein>
    <submittedName>
        <fullName evidence="3">(wild Malaysian banana) hypothetical protein</fullName>
    </submittedName>
</protein>